<name>A0A8A0RP33_9FIRM</name>
<dbReference type="RefSeq" id="WP_206706536.1">
    <property type="nucleotide sequence ID" value="NZ_CP059066.1"/>
</dbReference>
<dbReference type="EMBL" id="CP059066">
    <property type="protein sequence ID" value="QSQ09177.1"/>
    <property type="molecule type" value="Genomic_DNA"/>
</dbReference>
<feature type="transmembrane region" description="Helical" evidence="1">
    <location>
        <begin position="370"/>
        <end position="387"/>
    </location>
</feature>
<feature type="transmembrane region" description="Helical" evidence="1">
    <location>
        <begin position="408"/>
        <end position="434"/>
    </location>
</feature>
<feature type="transmembrane region" description="Helical" evidence="1">
    <location>
        <begin position="135"/>
        <end position="157"/>
    </location>
</feature>
<feature type="transmembrane region" description="Helical" evidence="1">
    <location>
        <begin position="79"/>
        <end position="99"/>
    </location>
</feature>
<dbReference type="InterPro" id="IPR011853">
    <property type="entry name" value="TRAP_DctM-Dct_fused"/>
</dbReference>
<keyword evidence="4" id="KW-1185">Reference proteome</keyword>
<dbReference type="AlphaFoldDB" id="A0A8A0RP33"/>
<protein>
    <submittedName>
        <fullName evidence="3">C4-dicarboxylate TRAP transporter large permease protein DctM</fullName>
    </submittedName>
</protein>
<feature type="transmembrane region" description="Helical" evidence="1">
    <location>
        <begin position="304"/>
        <end position="324"/>
    </location>
</feature>
<keyword evidence="1" id="KW-1133">Transmembrane helix</keyword>
<gene>
    <name evidence="3" type="primary">dctM_3</name>
    <name evidence="3" type="ORF">H0A61_01536</name>
</gene>
<dbReference type="Pfam" id="PF06808">
    <property type="entry name" value="DctM"/>
    <property type="match status" value="1"/>
</dbReference>
<dbReference type="PANTHER" id="PTHR43849:SF2">
    <property type="entry name" value="BLL3936 PROTEIN"/>
    <property type="match status" value="1"/>
</dbReference>
<keyword evidence="1" id="KW-0812">Transmembrane</keyword>
<accession>A0A8A0RP33</accession>
<feature type="transmembrane region" description="Helical" evidence="1">
    <location>
        <begin position="533"/>
        <end position="551"/>
    </location>
</feature>
<feature type="transmembrane region" description="Helical" evidence="1">
    <location>
        <begin position="21"/>
        <end position="39"/>
    </location>
</feature>
<evidence type="ECO:0000256" key="1">
    <source>
        <dbReference type="SAM" id="Phobius"/>
    </source>
</evidence>
<feature type="transmembrane region" description="Helical" evidence="1">
    <location>
        <begin position="279"/>
        <end position="298"/>
    </location>
</feature>
<feature type="transmembrane region" description="Helical" evidence="1">
    <location>
        <begin position="610"/>
        <end position="627"/>
    </location>
</feature>
<proteinExistence type="predicted"/>
<keyword evidence="1" id="KW-0472">Membrane</keyword>
<reference evidence="3" key="1">
    <citation type="submission" date="2020-07" db="EMBL/GenBank/DDBJ databases">
        <title>Koleobacter methoxysyntrophicus gen. nov., sp. nov., a novel anaerobic bacterium isolated from deep subsurface oil field and proposal of Koleobacterales ord. nov. in the phylum Firmicutes.</title>
        <authorList>
            <person name="Sakamoto S."/>
            <person name="Tamaki H."/>
        </authorList>
    </citation>
    <scope>NUCLEOTIDE SEQUENCE</scope>
    <source>
        <strain evidence="3">NRmbB1</strain>
    </source>
</reference>
<sequence length="638" mass="68921">MKTEDIKQAREETGRKLTGKIALIATMIAVFTSFFHVWMNSLSLMIAIKRNALHLGFMLCLAFLLYPASRKSPKDRPSLLDIILSILGLSVGLYIYLFFDSIVDRSLIPNTTDYVFAILAIILTLEGGRRTVGPILPVLSILFILYAKFGYIFPGALGHPGFSWQRILTRMYLTDEGIFGVTLMVSSSYVFMFILFGAFLSKTGTAGFFNDFALAFAGRMRGGPAQVAVMASGMMGTISGSSQANVATTGSFTIPLMKQVGYTPFFAGAVEAAASTGGILMPPIMGASSFIMASFLGIPYLKVMYAGIIPALFYYFAIFVMVDLEARKLGLKGLPAGELPGLKMVLKERGHLIIPIIVILIFLVKGYTPLYAANFGLIATIVTSMFRKNTRMSLKKFLDAMEEGAKTAISVATACAVVGFIVGVVSMTGIGQVIAHNIISLSMNQLWLALILVMISSIILGMGLPATACYIITASIAAPALVKMGVLPIAAHFFAFYYGTLSAVIPPVALTSYTAAGLAGANPTKVAFTGLKLAFAGLIIPFMFVYSPILLMENLETGRLILALITGITGIICLGIAGENYLFERLKIYERIPFFIAAISLVKPGKTTDLIGIIFLGIGLIVHVLRTKQRRRRLTVRQ</sequence>
<feature type="transmembrane region" description="Helical" evidence="1">
    <location>
        <begin position="111"/>
        <end position="128"/>
    </location>
</feature>
<evidence type="ECO:0000313" key="3">
    <source>
        <dbReference type="EMBL" id="QSQ09177.1"/>
    </source>
</evidence>
<feature type="transmembrane region" description="Helical" evidence="1">
    <location>
        <begin position="446"/>
        <end position="473"/>
    </location>
</feature>
<dbReference type="InterPro" id="IPR010656">
    <property type="entry name" value="DctM"/>
</dbReference>
<feature type="domain" description="TRAP C4-dicarboxylate transport system permease DctM subunit" evidence="2">
    <location>
        <begin position="120"/>
        <end position="552"/>
    </location>
</feature>
<evidence type="ECO:0000313" key="4">
    <source>
        <dbReference type="Proteomes" id="UP000662904"/>
    </source>
</evidence>
<dbReference type="KEGG" id="kme:H0A61_01536"/>
<evidence type="ECO:0000259" key="2">
    <source>
        <dbReference type="Pfam" id="PF06808"/>
    </source>
</evidence>
<feature type="transmembrane region" description="Helical" evidence="1">
    <location>
        <begin position="177"/>
        <end position="200"/>
    </location>
</feature>
<dbReference type="PANTHER" id="PTHR43849">
    <property type="entry name" value="BLL3936 PROTEIN"/>
    <property type="match status" value="1"/>
</dbReference>
<organism evidence="3 4">
    <name type="scientific">Koleobacter methoxysyntrophicus</name>
    <dbReference type="NCBI Taxonomy" id="2751313"/>
    <lineage>
        <taxon>Bacteria</taxon>
        <taxon>Bacillati</taxon>
        <taxon>Bacillota</taxon>
        <taxon>Clostridia</taxon>
        <taxon>Koleobacterales</taxon>
        <taxon>Koleobacteraceae</taxon>
        <taxon>Koleobacter</taxon>
    </lineage>
</organism>
<feature type="transmembrane region" description="Helical" evidence="1">
    <location>
        <begin position="557"/>
        <end position="576"/>
    </location>
</feature>
<dbReference type="Proteomes" id="UP000662904">
    <property type="component" value="Chromosome"/>
</dbReference>
<dbReference type="NCBIfam" id="TIGR02123">
    <property type="entry name" value="TRAP_fused"/>
    <property type="match status" value="1"/>
</dbReference>